<dbReference type="InterPro" id="IPR019613">
    <property type="entry name" value="DUF4198"/>
</dbReference>
<comment type="caution">
    <text evidence="3">The sequence shown here is derived from an EMBL/GenBank/DDBJ whole genome shotgun (WGS) entry which is preliminary data.</text>
</comment>
<keyword evidence="4" id="KW-1185">Reference proteome</keyword>
<name>A0A9X1DBG6_9SPHN</name>
<protein>
    <submittedName>
        <fullName evidence="3">DUF4198 domain-containing protein</fullName>
    </submittedName>
</protein>
<keyword evidence="2" id="KW-0732">Signal</keyword>
<accession>A0A9X1DBG6</accession>
<feature type="signal peptide" evidence="2">
    <location>
        <begin position="1"/>
        <end position="22"/>
    </location>
</feature>
<dbReference type="Pfam" id="PF10670">
    <property type="entry name" value="DUF4198"/>
    <property type="match status" value="1"/>
</dbReference>
<dbReference type="EMBL" id="JAHGAW010000004">
    <property type="protein sequence ID" value="MBT2186830.1"/>
    <property type="molecule type" value="Genomic_DNA"/>
</dbReference>
<proteinExistence type="predicted"/>
<feature type="compositionally biased region" description="Gly residues" evidence="1">
    <location>
        <begin position="125"/>
        <end position="151"/>
    </location>
</feature>
<organism evidence="3 4">
    <name type="scientific">Sphingobium nicotianae</name>
    <dbReference type="NCBI Taxonomy" id="2782607"/>
    <lineage>
        <taxon>Bacteria</taxon>
        <taxon>Pseudomonadati</taxon>
        <taxon>Pseudomonadota</taxon>
        <taxon>Alphaproteobacteria</taxon>
        <taxon>Sphingomonadales</taxon>
        <taxon>Sphingomonadaceae</taxon>
        <taxon>Sphingobium</taxon>
    </lineage>
</organism>
<dbReference type="Proteomes" id="UP001138757">
    <property type="component" value="Unassembled WGS sequence"/>
</dbReference>
<evidence type="ECO:0000313" key="4">
    <source>
        <dbReference type="Proteomes" id="UP001138757"/>
    </source>
</evidence>
<feature type="chain" id="PRO_5040775034" evidence="2">
    <location>
        <begin position="23"/>
        <end position="301"/>
    </location>
</feature>
<evidence type="ECO:0000256" key="1">
    <source>
        <dbReference type="SAM" id="MobiDB-lite"/>
    </source>
</evidence>
<evidence type="ECO:0000313" key="3">
    <source>
        <dbReference type="EMBL" id="MBT2186830.1"/>
    </source>
</evidence>
<dbReference type="RefSeq" id="WP_214622568.1">
    <property type="nucleotide sequence ID" value="NZ_JAHGAW010000004.1"/>
</dbReference>
<reference evidence="3" key="1">
    <citation type="submission" date="2021-05" db="EMBL/GenBank/DDBJ databases">
        <title>Genome of Sphingobium sp. strain.</title>
        <authorList>
            <person name="Fan R."/>
        </authorList>
    </citation>
    <scope>NUCLEOTIDE SEQUENCE</scope>
    <source>
        <strain evidence="3">H33</strain>
    </source>
</reference>
<sequence>MRLKTCLIAAAALIAVATPGLAHRNWLLPSATIFSSTPETVAVDAAESTDLFFPDHRALGVERIKVWAPDGSEGKIQNGSNGRVRSTFEVQLDKPGTWRIGMVQNGIGGTFKVDGVEWRLFSGRRPGGAGGPGAGAGRGPGAPGGPSGAGGEPPRFVSSIDEIPANATDIRITETSGSNNIYVTAGEPTDTVFTPTGKGLEMVPVTHLTELVKGEPARLKFLVDGKPAAGLKVSVLPGGKRYRDSDGAIEIMTGADGVATIDWPEAGMFWLNTSFADNKATMPKATGRRMSYTATLEVMAP</sequence>
<feature type="region of interest" description="Disordered" evidence="1">
    <location>
        <begin position="122"/>
        <end position="157"/>
    </location>
</feature>
<dbReference type="AlphaFoldDB" id="A0A9X1DBG6"/>
<gene>
    <name evidence="3" type="ORF">KK488_07685</name>
</gene>
<evidence type="ECO:0000256" key="2">
    <source>
        <dbReference type="SAM" id="SignalP"/>
    </source>
</evidence>